<keyword evidence="8" id="KW-1185">Reference proteome</keyword>
<evidence type="ECO:0000256" key="5">
    <source>
        <dbReference type="ARBA" id="ARBA00023136"/>
    </source>
</evidence>
<feature type="transmembrane region" description="Helical" evidence="6">
    <location>
        <begin position="122"/>
        <end position="144"/>
    </location>
</feature>
<feature type="transmembrane region" description="Helical" evidence="6">
    <location>
        <begin position="83"/>
        <end position="102"/>
    </location>
</feature>
<name>A0A840RW34_9BURK</name>
<evidence type="ECO:0000313" key="8">
    <source>
        <dbReference type="Proteomes" id="UP000571084"/>
    </source>
</evidence>
<reference evidence="7 8" key="1">
    <citation type="submission" date="2020-08" db="EMBL/GenBank/DDBJ databases">
        <title>Genomic Encyclopedia of Type Strains, Phase IV (KMG-IV): sequencing the most valuable type-strain genomes for metagenomic binning, comparative biology and taxonomic classification.</title>
        <authorList>
            <person name="Goeker M."/>
        </authorList>
    </citation>
    <scope>NUCLEOTIDE SEQUENCE [LARGE SCALE GENOMIC DNA]</scope>
    <source>
        <strain evidence="7 8">DSM 23240</strain>
    </source>
</reference>
<feature type="transmembrane region" description="Helical" evidence="6">
    <location>
        <begin position="41"/>
        <end position="62"/>
    </location>
</feature>
<keyword evidence="4 6" id="KW-1133">Transmembrane helix</keyword>
<feature type="transmembrane region" description="Helical" evidence="6">
    <location>
        <begin position="223"/>
        <end position="241"/>
    </location>
</feature>
<evidence type="ECO:0000256" key="2">
    <source>
        <dbReference type="ARBA" id="ARBA00022475"/>
    </source>
</evidence>
<dbReference type="Pfam" id="PF01943">
    <property type="entry name" value="Polysacc_synt"/>
    <property type="match status" value="1"/>
</dbReference>
<evidence type="ECO:0000313" key="7">
    <source>
        <dbReference type="EMBL" id="MBB5200884.1"/>
    </source>
</evidence>
<feature type="transmembrane region" description="Helical" evidence="6">
    <location>
        <begin position="7"/>
        <end position="29"/>
    </location>
</feature>
<proteinExistence type="predicted"/>
<feature type="transmembrane region" description="Helical" evidence="6">
    <location>
        <begin position="247"/>
        <end position="268"/>
    </location>
</feature>
<evidence type="ECO:0000256" key="6">
    <source>
        <dbReference type="SAM" id="Phobius"/>
    </source>
</evidence>
<dbReference type="EMBL" id="JACHHQ010000005">
    <property type="protein sequence ID" value="MBB5200884.1"/>
    <property type="molecule type" value="Genomic_DNA"/>
</dbReference>
<protein>
    <submittedName>
        <fullName evidence="7">O-antigen/teichoic acid export membrane protein</fullName>
    </submittedName>
</protein>
<feature type="transmembrane region" description="Helical" evidence="6">
    <location>
        <begin position="156"/>
        <end position="174"/>
    </location>
</feature>
<keyword evidence="2" id="KW-1003">Cell membrane</keyword>
<evidence type="ECO:0000256" key="1">
    <source>
        <dbReference type="ARBA" id="ARBA00004651"/>
    </source>
</evidence>
<feature type="transmembrane region" description="Helical" evidence="6">
    <location>
        <begin position="306"/>
        <end position="326"/>
    </location>
</feature>
<dbReference type="Proteomes" id="UP000571084">
    <property type="component" value="Unassembled WGS sequence"/>
</dbReference>
<dbReference type="PANTHER" id="PTHR30250">
    <property type="entry name" value="PST FAMILY PREDICTED COLANIC ACID TRANSPORTER"/>
    <property type="match status" value="1"/>
</dbReference>
<dbReference type="AlphaFoldDB" id="A0A840RW34"/>
<gene>
    <name evidence="7" type="ORF">HNR39_002726</name>
</gene>
<evidence type="ECO:0000256" key="4">
    <source>
        <dbReference type="ARBA" id="ARBA00022989"/>
    </source>
</evidence>
<feature type="transmembrane region" description="Helical" evidence="6">
    <location>
        <begin position="180"/>
        <end position="203"/>
    </location>
</feature>
<sequence>MSLSKNTVWNIAGNALPLAVGAITIPLLIHRLGMERFGILTLLWTIIGYFSLFDFGIGRAITQQVAGCLGENRHSEAPAIMKAGLEFTILTGIGGAVLLFGAAYPLSQHGLGISPYLQQETFISLMIAAAGIPLATFSTGLRGAIEAYEHFHWSNLARMFLGTSLFLFPFFAVLTNGPSLITITMWLVGARLLSCFLLLWLVIKLPCGKFWTSKILPGMRKGLFAFGAWMAITNLVSPLLVNADRFIISYLLGASMVAFYTVPFEFLVRLLIIPGALGTTLLPNLAKDFVINPLKAQATMWRSTKITAGVMFVLCISVCLLCYPLMKMFISESFATKSWPLVVILSVGVFINGIAYIPYTALHAQGRAKPTGLLHLCELFLYIPVLLGLVHLMGLKGAAIAWTIRTLFDAAAMFFLYAKQREKYV</sequence>
<comment type="subcellular location">
    <subcellularLocation>
        <location evidence="1">Cell membrane</location>
        <topology evidence="1">Multi-pass membrane protein</topology>
    </subcellularLocation>
</comment>
<dbReference type="GO" id="GO:0005886">
    <property type="term" value="C:plasma membrane"/>
    <property type="evidence" value="ECO:0007669"/>
    <property type="project" value="UniProtKB-SubCell"/>
</dbReference>
<keyword evidence="3 6" id="KW-0812">Transmembrane</keyword>
<comment type="caution">
    <text evidence="7">The sequence shown here is derived from an EMBL/GenBank/DDBJ whole genome shotgun (WGS) entry which is preliminary data.</text>
</comment>
<feature type="transmembrane region" description="Helical" evidence="6">
    <location>
        <begin position="373"/>
        <end position="393"/>
    </location>
</feature>
<dbReference type="InterPro" id="IPR050833">
    <property type="entry name" value="Poly_Biosynth_Transport"/>
</dbReference>
<dbReference type="PANTHER" id="PTHR30250:SF26">
    <property type="entry name" value="PSMA PROTEIN"/>
    <property type="match status" value="1"/>
</dbReference>
<dbReference type="CDD" id="cd13128">
    <property type="entry name" value="MATE_Wzx_like"/>
    <property type="match status" value="1"/>
</dbReference>
<accession>A0A840RW34</accession>
<dbReference type="RefSeq" id="WP_168055674.1">
    <property type="nucleotide sequence ID" value="NZ_JAAOZT010000007.1"/>
</dbReference>
<dbReference type="InterPro" id="IPR002797">
    <property type="entry name" value="Polysacc_synth"/>
</dbReference>
<organism evidence="7 8">
    <name type="scientific">Glaciimonas immobilis</name>
    <dbReference type="NCBI Taxonomy" id="728004"/>
    <lineage>
        <taxon>Bacteria</taxon>
        <taxon>Pseudomonadati</taxon>
        <taxon>Pseudomonadota</taxon>
        <taxon>Betaproteobacteria</taxon>
        <taxon>Burkholderiales</taxon>
        <taxon>Oxalobacteraceae</taxon>
        <taxon>Glaciimonas</taxon>
    </lineage>
</organism>
<evidence type="ECO:0000256" key="3">
    <source>
        <dbReference type="ARBA" id="ARBA00022692"/>
    </source>
</evidence>
<keyword evidence="5 6" id="KW-0472">Membrane</keyword>
<feature type="transmembrane region" description="Helical" evidence="6">
    <location>
        <begin position="399"/>
        <end position="418"/>
    </location>
</feature>
<feature type="transmembrane region" description="Helical" evidence="6">
    <location>
        <begin position="338"/>
        <end position="361"/>
    </location>
</feature>